<evidence type="ECO:0000256" key="1">
    <source>
        <dbReference type="ARBA" id="ARBA00004651"/>
    </source>
</evidence>
<dbReference type="KEGG" id="ame:100579011"/>
<evidence type="ECO:0000313" key="13">
    <source>
        <dbReference type="RefSeq" id="XP_026294949.1"/>
    </source>
</evidence>
<dbReference type="PANTHER" id="PTHR21137">
    <property type="entry name" value="ODORANT RECEPTOR"/>
    <property type="match status" value="1"/>
</dbReference>
<reference evidence="13" key="2">
    <citation type="submission" date="2025-04" db="UniProtKB">
        <authorList>
            <consortium name="RefSeq"/>
        </authorList>
    </citation>
    <scope>IDENTIFICATION</scope>
    <source>
        <strain evidence="13">DH4</strain>
        <tissue evidence="13">Whole body</tissue>
    </source>
</reference>
<dbReference type="EnsemblMetazoa" id="XM_026439164">
    <property type="protein sequence ID" value="XP_026294949"/>
    <property type="gene ID" value="LOC100579011"/>
</dbReference>
<feature type="transmembrane region" description="Helical" evidence="10">
    <location>
        <begin position="67"/>
        <end position="92"/>
    </location>
</feature>
<dbReference type="GO" id="GO:0004984">
    <property type="term" value="F:olfactory receptor activity"/>
    <property type="evidence" value="ECO:0007669"/>
    <property type="project" value="InterPro"/>
</dbReference>
<evidence type="ECO:0000313" key="11">
    <source>
        <dbReference type="EnsemblMetazoa" id="XP_026294949"/>
    </source>
</evidence>
<accession>A0A7M7L0S5</accession>
<comment type="caution">
    <text evidence="10">Lacks conserved residue(s) required for the propagation of feature annotation.</text>
</comment>
<dbReference type="GeneID" id="100579011"/>
<dbReference type="GO" id="GO:0005886">
    <property type="term" value="C:plasma membrane"/>
    <property type="evidence" value="ECO:0007669"/>
    <property type="project" value="UniProtKB-SubCell"/>
</dbReference>
<evidence type="ECO:0000256" key="9">
    <source>
        <dbReference type="ARBA" id="ARBA00023224"/>
    </source>
</evidence>
<evidence type="ECO:0000256" key="8">
    <source>
        <dbReference type="ARBA" id="ARBA00023170"/>
    </source>
</evidence>
<keyword evidence="5 10" id="KW-0552">Olfaction</keyword>
<protein>
    <recommendedName>
        <fullName evidence="10">Odorant receptor</fullName>
    </recommendedName>
</protein>
<dbReference type="AlphaFoldDB" id="A0A7M7L0S5"/>
<name>A0A7M7L0S5_APIME</name>
<keyword evidence="8 10" id="KW-0675">Receptor</keyword>
<keyword evidence="12" id="KW-1185">Reference proteome</keyword>
<evidence type="ECO:0000256" key="4">
    <source>
        <dbReference type="ARBA" id="ARBA00022692"/>
    </source>
</evidence>
<keyword evidence="2" id="KW-1003">Cell membrane</keyword>
<sequence>MLKQLTPEKAIHITWISVAITFCWPLPANSTKIQVFMFKTLQIISIINAFILLLPLLYSVYLHFDDIVIVFKSIALCVGLSQMIIQTAICFVKYNTLQRVIEEMITYVKEAQQYERKIFHKYIKKCYTFYGCSIICMYLTGLAFIIGPAFSPASFPADAEYPFQINYKSIKVIIYLQQTLVGFQCTAHICLSVFGALLLWFTAARFECLIVELKKITNISMLIVCIKKQLHIRRYAKKVVIGFRFIILCAIGISTFALTLGGVIMIKVKFCFIYKYILYNIYNKINYVYPKQKAPFIVKVQFITLILTLLTEIYIYTWPANHMKDMSINVSQSIYNITWYKQTLRMQKDVLTVLMYQQPIILSINCILPELTLHYYCSYLSNAFSIFTAIRVIIEDNSS</sequence>
<feature type="transmembrane region" description="Helical" evidence="10">
    <location>
        <begin position="181"/>
        <end position="201"/>
    </location>
</feature>
<feature type="transmembrane region" description="Helical" evidence="10">
    <location>
        <begin position="12"/>
        <end position="28"/>
    </location>
</feature>
<feature type="transmembrane region" description="Helical" evidence="10">
    <location>
        <begin position="294"/>
        <end position="316"/>
    </location>
</feature>
<keyword evidence="3 10" id="KW-0716">Sensory transduction</keyword>
<dbReference type="PANTHER" id="PTHR21137:SF35">
    <property type="entry name" value="ODORANT RECEPTOR 19A-RELATED"/>
    <property type="match status" value="1"/>
</dbReference>
<dbReference type="Pfam" id="PF02949">
    <property type="entry name" value="7tm_6"/>
    <property type="match status" value="1"/>
</dbReference>
<feature type="transmembrane region" description="Helical" evidence="10">
    <location>
        <begin position="126"/>
        <end position="146"/>
    </location>
</feature>
<evidence type="ECO:0000256" key="3">
    <source>
        <dbReference type="ARBA" id="ARBA00022606"/>
    </source>
</evidence>
<accession>A0A8B8GVJ4</accession>
<dbReference type="InterPro" id="IPR004117">
    <property type="entry name" value="7tm6_olfct_rcpt"/>
</dbReference>
<comment type="subcellular location">
    <subcellularLocation>
        <location evidence="1 10">Cell membrane</location>
        <topology evidence="1 10">Multi-pass membrane protein</topology>
    </subcellularLocation>
</comment>
<keyword evidence="6 10" id="KW-1133">Transmembrane helix</keyword>
<keyword evidence="4 10" id="KW-0812">Transmembrane</keyword>
<dbReference type="GO" id="GO:0007165">
    <property type="term" value="P:signal transduction"/>
    <property type="evidence" value="ECO:0007669"/>
    <property type="project" value="UniProtKB-KW"/>
</dbReference>
<evidence type="ECO:0000313" key="12">
    <source>
        <dbReference type="Proteomes" id="UP000005203"/>
    </source>
</evidence>
<gene>
    <name evidence="13" type="primary">LOC100579011</name>
</gene>
<feature type="transmembrane region" description="Helical" evidence="10">
    <location>
        <begin position="40"/>
        <end position="61"/>
    </location>
</feature>
<organism evidence="11">
    <name type="scientific">Apis mellifera</name>
    <name type="common">Honeybee</name>
    <dbReference type="NCBI Taxonomy" id="7460"/>
    <lineage>
        <taxon>Eukaryota</taxon>
        <taxon>Metazoa</taxon>
        <taxon>Ecdysozoa</taxon>
        <taxon>Arthropoda</taxon>
        <taxon>Hexapoda</taxon>
        <taxon>Insecta</taxon>
        <taxon>Pterygota</taxon>
        <taxon>Neoptera</taxon>
        <taxon>Endopterygota</taxon>
        <taxon>Hymenoptera</taxon>
        <taxon>Apocrita</taxon>
        <taxon>Aculeata</taxon>
        <taxon>Apoidea</taxon>
        <taxon>Anthophila</taxon>
        <taxon>Apidae</taxon>
        <taxon>Apis</taxon>
    </lineage>
</organism>
<reference evidence="11" key="1">
    <citation type="submission" date="2021-01" db="UniProtKB">
        <authorList>
            <consortium name="EnsemblMetazoa"/>
        </authorList>
    </citation>
    <scope>IDENTIFICATION</scope>
    <source>
        <strain evidence="11">DH4</strain>
    </source>
</reference>
<proteinExistence type="inferred from homology"/>
<dbReference type="Proteomes" id="UP000005203">
    <property type="component" value="Linkage group LG2"/>
</dbReference>
<dbReference type="RefSeq" id="XP_026294949.1">
    <property type="nucleotide sequence ID" value="XM_026439164.1"/>
</dbReference>
<feature type="transmembrane region" description="Helical" evidence="10">
    <location>
        <begin position="239"/>
        <end position="258"/>
    </location>
</feature>
<feature type="transmembrane region" description="Helical" evidence="10">
    <location>
        <begin position="373"/>
        <end position="394"/>
    </location>
</feature>
<dbReference type="OrthoDB" id="7179992at2759"/>
<comment type="similarity">
    <text evidence="10">Belongs to the insect chemoreceptor superfamily. Heteromeric odorant receptor channel (TC 1.A.69) family.</text>
</comment>
<evidence type="ECO:0000256" key="7">
    <source>
        <dbReference type="ARBA" id="ARBA00023136"/>
    </source>
</evidence>
<feature type="transmembrane region" description="Helical" evidence="10">
    <location>
        <begin position="264"/>
        <end position="282"/>
    </location>
</feature>
<evidence type="ECO:0000256" key="5">
    <source>
        <dbReference type="ARBA" id="ARBA00022725"/>
    </source>
</evidence>
<keyword evidence="7 10" id="KW-0472">Membrane</keyword>
<keyword evidence="9 10" id="KW-0807">Transducer</keyword>
<evidence type="ECO:0000256" key="2">
    <source>
        <dbReference type="ARBA" id="ARBA00022475"/>
    </source>
</evidence>
<evidence type="ECO:0000256" key="6">
    <source>
        <dbReference type="ARBA" id="ARBA00022989"/>
    </source>
</evidence>
<dbReference type="GO" id="GO:0005549">
    <property type="term" value="F:odorant binding"/>
    <property type="evidence" value="ECO:0007669"/>
    <property type="project" value="InterPro"/>
</dbReference>
<evidence type="ECO:0000256" key="10">
    <source>
        <dbReference type="RuleBase" id="RU351113"/>
    </source>
</evidence>